<proteinExistence type="predicted"/>
<evidence type="ECO:0000313" key="2">
    <source>
        <dbReference type="Proteomes" id="UP000612456"/>
    </source>
</evidence>
<reference evidence="1" key="2">
    <citation type="submission" date="2020-09" db="EMBL/GenBank/DDBJ databases">
        <authorList>
            <person name="Sun Q."/>
            <person name="Zhou Y."/>
        </authorList>
    </citation>
    <scope>NUCLEOTIDE SEQUENCE</scope>
    <source>
        <strain evidence="1">CGMCC 1.15178</strain>
    </source>
</reference>
<name>A0A916ZH19_9BACL</name>
<dbReference type="Proteomes" id="UP000612456">
    <property type="component" value="Unassembled WGS sequence"/>
</dbReference>
<keyword evidence="2" id="KW-1185">Reference proteome</keyword>
<dbReference type="EMBL" id="BMHP01000009">
    <property type="protein sequence ID" value="GGD97451.1"/>
    <property type="molecule type" value="Genomic_DNA"/>
</dbReference>
<gene>
    <name evidence="1" type="ORF">GCM10010911_65220</name>
</gene>
<protein>
    <submittedName>
        <fullName evidence="1">Uncharacterized protein</fullName>
    </submittedName>
</protein>
<sequence>MCLWKQWKVPRTKVKKLTALGVSKGKAYEWGNTRKKYWRIAGSPQQPTRRG</sequence>
<organism evidence="1 2">
    <name type="scientific">Paenibacillus nasutitermitis</name>
    <dbReference type="NCBI Taxonomy" id="1652958"/>
    <lineage>
        <taxon>Bacteria</taxon>
        <taxon>Bacillati</taxon>
        <taxon>Bacillota</taxon>
        <taxon>Bacilli</taxon>
        <taxon>Bacillales</taxon>
        <taxon>Paenibacillaceae</taxon>
        <taxon>Paenibacillus</taxon>
    </lineage>
</organism>
<evidence type="ECO:0000313" key="1">
    <source>
        <dbReference type="EMBL" id="GGD97451.1"/>
    </source>
</evidence>
<dbReference type="AlphaFoldDB" id="A0A916ZH19"/>
<comment type="caution">
    <text evidence="1">The sequence shown here is derived from an EMBL/GenBank/DDBJ whole genome shotgun (WGS) entry which is preliminary data.</text>
</comment>
<reference evidence="1" key="1">
    <citation type="journal article" date="2014" name="Int. J. Syst. Evol. Microbiol.">
        <title>Complete genome sequence of Corynebacterium casei LMG S-19264T (=DSM 44701T), isolated from a smear-ripened cheese.</title>
        <authorList>
            <consortium name="US DOE Joint Genome Institute (JGI-PGF)"/>
            <person name="Walter F."/>
            <person name="Albersmeier A."/>
            <person name="Kalinowski J."/>
            <person name="Ruckert C."/>
        </authorList>
    </citation>
    <scope>NUCLEOTIDE SEQUENCE</scope>
    <source>
        <strain evidence="1">CGMCC 1.15178</strain>
    </source>
</reference>
<accession>A0A916ZH19</accession>